<evidence type="ECO:0000256" key="8">
    <source>
        <dbReference type="ARBA" id="ARBA00022723"/>
    </source>
</evidence>
<evidence type="ECO:0000256" key="19">
    <source>
        <dbReference type="ARBA" id="ARBA00033335"/>
    </source>
</evidence>
<evidence type="ECO:0000256" key="2">
    <source>
        <dbReference type="ARBA" id="ARBA00004609"/>
    </source>
</evidence>
<evidence type="ECO:0000256" key="14">
    <source>
        <dbReference type="ARBA" id="ARBA00023136"/>
    </source>
</evidence>
<dbReference type="Gene3D" id="3.20.20.80">
    <property type="entry name" value="Glycosidases"/>
    <property type="match status" value="1"/>
</dbReference>
<dbReference type="FunFam" id="2.60.40.420:FF:000012">
    <property type="entry name" value="Monocopper oxidase-like protein"/>
    <property type="match status" value="1"/>
</dbReference>
<evidence type="ECO:0000256" key="15">
    <source>
        <dbReference type="ARBA" id="ARBA00023157"/>
    </source>
</evidence>
<dbReference type="Pfam" id="PF07732">
    <property type="entry name" value="Cu-oxidase_3"/>
    <property type="match status" value="1"/>
</dbReference>
<keyword evidence="25" id="KW-1185">Reference proteome</keyword>
<dbReference type="GO" id="GO:0008270">
    <property type="term" value="F:zinc ion binding"/>
    <property type="evidence" value="ECO:0007669"/>
    <property type="project" value="UniProtKB-KW"/>
</dbReference>
<dbReference type="FunFam" id="3.20.20.80:FF:000002">
    <property type="entry name" value="Glucan endo-1,3-beta-glucosidase 3"/>
    <property type="match status" value="1"/>
</dbReference>
<dbReference type="PANTHER" id="PTHR32227">
    <property type="entry name" value="GLUCAN ENDO-1,3-BETA-GLUCOSIDASE BG1-RELATED-RELATED"/>
    <property type="match status" value="1"/>
</dbReference>
<dbReference type="GO" id="GO:0006952">
    <property type="term" value="P:defense response"/>
    <property type="evidence" value="ECO:0007669"/>
    <property type="project" value="UniProtKB-KW"/>
</dbReference>
<dbReference type="InterPro" id="IPR017853">
    <property type="entry name" value="GH"/>
</dbReference>
<dbReference type="Pfam" id="PF07983">
    <property type="entry name" value="X8"/>
    <property type="match status" value="1"/>
</dbReference>
<protein>
    <recommendedName>
        <fullName evidence="5">glucan endo-1,3-beta-D-glucosidase</fullName>
        <ecNumber evidence="5">3.2.1.39</ecNumber>
    </recommendedName>
    <alternativeName>
        <fullName evidence="19">(1-&gt;3)-beta-glucan endohydrolase</fullName>
    </alternativeName>
    <alternativeName>
        <fullName evidence="20">Beta-1,3-endoglucanase</fullName>
    </alternativeName>
</protein>
<dbReference type="CDD" id="cd13872">
    <property type="entry name" value="CuRO_2_AAO_like_1"/>
    <property type="match status" value="1"/>
</dbReference>
<evidence type="ECO:0000256" key="13">
    <source>
        <dbReference type="ARBA" id="ARBA00022833"/>
    </source>
</evidence>
<organism evidence="24 25">
    <name type="scientific">Cannabis sativa</name>
    <name type="common">Hemp</name>
    <name type="synonym">Marijuana</name>
    <dbReference type="NCBI Taxonomy" id="3483"/>
    <lineage>
        <taxon>Eukaryota</taxon>
        <taxon>Viridiplantae</taxon>
        <taxon>Streptophyta</taxon>
        <taxon>Embryophyta</taxon>
        <taxon>Tracheophyta</taxon>
        <taxon>Spermatophyta</taxon>
        <taxon>Magnoliopsida</taxon>
        <taxon>eudicotyledons</taxon>
        <taxon>Gunneridae</taxon>
        <taxon>Pentapetalae</taxon>
        <taxon>rosids</taxon>
        <taxon>fabids</taxon>
        <taxon>Rosales</taxon>
        <taxon>Cannabaceae</taxon>
        <taxon>Cannabis</taxon>
    </lineage>
</organism>
<evidence type="ECO:0000256" key="9">
    <source>
        <dbReference type="ARBA" id="ARBA00022729"/>
    </source>
</evidence>
<comment type="catalytic activity">
    <reaction evidence="1">
        <text>Hydrolysis of (1-&gt;3)-beta-D-glucosidic linkages in (1-&gt;3)-beta-D-glucans.</text>
        <dbReference type="EC" id="3.2.1.39"/>
    </reaction>
</comment>
<evidence type="ECO:0000256" key="20">
    <source>
        <dbReference type="ARBA" id="ARBA00033417"/>
    </source>
</evidence>
<accession>A0A7J6HXP0</accession>
<keyword evidence="18 22" id="KW-0326">Glycosidase</keyword>
<dbReference type="InterPro" id="IPR036443">
    <property type="entry name" value="Znf_RanBP2_sf"/>
</dbReference>
<dbReference type="CDD" id="cd13846">
    <property type="entry name" value="CuRO_1_AAO_like_1"/>
    <property type="match status" value="1"/>
</dbReference>
<dbReference type="Pfam" id="PF07731">
    <property type="entry name" value="Cu-oxidase_2"/>
    <property type="match status" value="1"/>
</dbReference>
<dbReference type="SUPFAM" id="SSF51445">
    <property type="entry name" value="(Trans)glycosidases"/>
    <property type="match status" value="1"/>
</dbReference>
<dbReference type="FunFam" id="3.60.10.10:FF:000058">
    <property type="entry name" value="Tyrosyl-DNA phosphodiesterase 2"/>
    <property type="match status" value="1"/>
</dbReference>
<dbReference type="FunFam" id="2.60.40.420:FF:000016">
    <property type="entry name" value="Monocopper oxidase-like protein"/>
    <property type="match status" value="1"/>
</dbReference>
<evidence type="ECO:0000256" key="21">
    <source>
        <dbReference type="RuleBase" id="RU004335"/>
    </source>
</evidence>
<dbReference type="InterPro" id="IPR011706">
    <property type="entry name" value="Cu-oxidase_C"/>
</dbReference>
<feature type="domain" description="RanBP2-type" evidence="23">
    <location>
        <begin position="570"/>
        <end position="589"/>
    </location>
</feature>
<keyword evidence="8" id="KW-0479">Metal-binding</keyword>
<dbReference type="EMBL" id="JAATIQ010000021">
    <property type="protein sequence ID" value="KAF4399601.1"/>
    <property type="molecule type" value="Genomic_DNA"/>
</dbReference>
<evidence type="ECO:0000256" key="7">
    <source>
        <dbReference type="ARBA" id="ARBA00022622"/>
    </source>
</evidence>
<dbReference type="Gene3D" id="1.20.58.1040">
    <property type="match status" value="1"/>
</dbReference>
<keyword evidence="13" id="KW-0862">Zinc</keyword>
<evidence type="ECO:0000256" key="22">
    <source>
        <dbReference type="RuleBase" id="RU004336"/>
    </source>
</evidence>
<dbReference type="Gene3D" id="2.30.30.380">
    <property type="entry name" value="Zn-finger domain of Sec23/24"/>
    <property type="match status" value="1"/>
</dbReference>
<dbReference type="InterPro" id="IPR012946">
    <property type="entry name" value="X8"/>
</dbReference>
<keyword evidence="9" id="KW-0732">Signal</keyword>
<dbReference type="PROSITE" id="PS00587">
    <property type="entry name" value="GLYCOSYL_HYDROL_F17"/>
    <property type="match status" value="1"/>
</dbReference>
<dbReference type="GO" id="GO:0005886">
    <property type="term" value="C:plasma membrane"/>
    <property type="evidence" value="ECO:0007669"/>
    <property type="project" value="UniProtKB-SubCell"/>
</dbReference>
<keyword evidence="14" id="KW-0472">Membrane</keyword>
<proteinExistence type="inferred from homology"/>
<dbReference type="InterPro" id="IPR000490">
    <property type="entry name" value="Glyco_hydro_17"/>
</dbReference>
<dbReference type="FunFam" id="1.20.58.1040:FF:000001">
    <property type="entry name" value="Glucan endo-1,3-beta-glucosidase 4"/>
    <property type="match status" value="1"/>
</dbReference>
<dbReference type="InterPro" id="IPR034271">
    <property type="entry name" value="CuRO_2_AO-like"/>
</dbReference>
<name>A0A7J6HXP0_CANSA</name>
<evidence type="ECO:0000256" key="5">
    <source>
        <dbReference type="ARBA" id="ARBA00012780"/>
    </source>
</evidence>
<dbReference type="InterPro" id="IPR008972">
    <property type="entry name" value="Cupredoxin"/>
</dbReference>
<keyword evidence="15" id="KW-1015">Disulfide bond</keyword>
<dbReference type="Pfam" id="PF03372">
    <property type="entry name" value="Exo_endo_phos"/>
    <property type="match status" value="1"/>
</dbReference>
<sequence length="1495" mass="167431">MRNLSSTSSSMAITKLTLISFYYLFFLVQLSTLSQAKFFPLVSEIKKQNDEQDNEPYVGVNIGTDVSNLLSPAELVSFLQFQKINHVRLYDADPDILKALAKTKIRVMISVPNNQILAIGSSNTTAAAWIDRNVVAYYPETLISGIAVGDEVFTTVPSSAPMLLPAIQSLYNGLVASNLHTQIKISTPNAASIILDPFPPSQAFFNQSLTQFVLPLLQFLSKTGSPLMMNFYPYYVYMQNKGVVPLDNALFKPLTPSKEMVDPNTLLHYTSVLDAMVDAAYFSMKNLNITDVVVLVSESGWPSKGDSKEPYATIDNANTYNSNLIKHVLDRSGTPLHPETTSSVYIYELFNEDLRSPPISEAHWGLFYGNTTAVYLLHVSNSGTFLANDTTNQTYCIAMDGVDSKTLQAALDWACGPGRANCTEIQPGDDCYYPNNVKNHASYAFDSYYQKEGRAAGSCDFKGVATITTTDPSKFSLLDKKLSSNKTREVMNTTTPHSTLLPKTFFHCYSVGLSPTRISYSLSLQMSWACKRCTFLNPSSQKSTCQICFSSESSSLPSSSSSSLASTPKWSCKACTFLNPYKNSNCEVCDTRAHVSSFSSFEDLNDTGPDSELDSSVGSVFLPLQPCKRMKISEPVGVEPDSAKLGGFQSVKASDKGATVSEEAGSGTAQTTLKILSYNVWFREDLEPEKRMKAIGDLIELHSPEIICFQEVTPNIYNIFKQSNWWRMYNCSGTNQMAFPGSYFCIQLSKLPVKIFSCKPFSNSAMGRELCVAEIEIQKDKSLVIATSHLESPCPGPPTWDQMFSKERVEQANEAINFLKTNQNVVFAGDMNWDDKLDGQFPLPDGWLDAWAKLKPEENGYTYDTKSNQMLSGNRTLQKRLDRFVYKLCDFKIHRIEMIGKDAIPGVSYIKEKKVRKEIKKLELPVLPSDHYGLLLTICSKKKLRTLSLVVKRVVLKMKNCKFLCFLIVLVLVQLFGVNGENPYRFFTWKFTYGDIYPLGVKQEGILINGQFPGPQIDAVTNDNLIINVYNYLREPLLVSWDGLQHRRNSWQDGVYGTNCPIMPRRNFTFVLQVKDQIGSFFYFPSFLFHKAAGGFGGIRIWSRPRIPVPFPPPAGDFTVLAGDWYKTNHYRLRQVLESGRNLPSPDGLLINGRGWNGYTFTVDQGKTYRFRISNVGLTTSINFRIQGHSLKLVEVEGSHTIQNSFASLDVHLGQSYSVLVTANQPPKDYYVVVSSRFTTKVLTTTAVLHYSNSFQRVSGPVPGGPTTQIAWSVNQARSIRRNLTASGPRPNPQGSYHYGMIKPSRTIMLANSNAWINGKQRYAVNSVSYVAPDTPLKLADYFKIPGVFNLGGMPTSPTGGGAYLQTAVLSANFHEFVEIVFQNWENEVQSWHIDGYSFFVVGMDGGQWTPASRLRYNLRDGVARCTIQAWTAIYMALDNVGMWNIRSENWARQYLGQQFYMRVYTPSNSWRDEYPIPRNALLCGRARGRHTRPF</sequence>
<keyword evidence="17" id="KW-0449">Lipoprotein</keyword>
<dbReference type="InterPro" id="IPR034273">
    <property type="entry name" value="CuRO_1_AAO-like"/>
</dbReference>
<dbReference type="GO" id="GO:0098552">
    <property type="term" value="C:side of membrane"/>
    <property type="evidence" value="ECO:0007669"/>
    <property type="project" value="UniProtKB-KW"/>
</dbReference>
<dbReference type="Pfam" id="PF00394">
    <property type="entry name" value="Cu-oxidase"/>
    <property type="match status" value="1"/>
</dbReference>
<keyword evidence="16" id="KW-0325">Glycoprotein</keyword>
<comment type="caution">
    <text evidence="24">The sequence shown here is derived from an EMBL/GenBank/DDBJ whole genome shotgun (WGS) entry which is preliminary data.</text>
</comment>
<dbReference type="EC" id="3.2.1.39" evidence="5"/>
<evidence type="ECO:0000256" key="6">
    <source>
        <dbReference type="ARBA" id="ARBA00022475"/>
    </source>
</evidence>
<evidence type="ECO:0000256" key="16">
    <source>
        <dbReference type="ARBA" id="ARBA00023180"/>
    </source>
</evidence>
<keyword evidence="12" id="KW-0611">Plant defense</keyword>
<dbReference type="SMART" id="SM00547">
    <property type="entry name" value="ZnF_RBZ"/>
    <property type="match status" value="2"/>
</dbReference>
<evidence type="ECO:0000256" key="11">
    <source>
        <dbReference type="ARBA" id="ARBA00022801"/>
    </source>
</evidence>
<dbReference type="PROSITE" id="PS01358">
    <property type="entry name" value="ZF_RANBP2_1"/>
    <property type="match status" value="1"/>
</dbReference>
<comment type="similarity">
    <text evidence="4">Belongs to the multicopper oxidase family.</text>
</comment>
<dbReference type="Gene3D" id="3.60.10.10">
    <property type="entry name" value="Endonuclease/exonuclease/phosphatase"/>
    <property type="match status" value="1"/>
</dbReference>
<comment type="similarity">
    <text evidence="3 21">Belongs to the glycosyl hydrolase 17 family.</text>
</comment>
<evidence type="ECO:0000256" key="10">
    <source>
        <dbReference type="ARBA" id="ARBA00022771"/>
    </source>
</evidence>
<dbReference type="InterPro" id="IPR011707">
    <property type="entry name" value="Cu-oxidase-like_N"/>
</dbReference>
<evidence type="ECO:0000256" key="4">
    <source>
        <dbReference type="ARBA" id="ARBA00010609"/>
    </source>
</evidence>
<dbReference type="GO" id="GO:0005507">
    <property type="term" value="F:copper ion binding"/>
    <property type="evidence" value="ECO:0007669"/>
    <property type="project" value="InterPro"/>
</dbReference>
<dbReference type="SUPFAM" id="SSF56219">
    <property type="entry name" value="DNase I-like"/>
    <property type="match status" value="1"/>
</dbReference>
<evidence type="ECO:0000256" key="18">
    <source>
        <dbReference type="ARBA" id="ARBA00023295"/>
    </source>
</evidence>
<keyword evidence="6" id="KW-1003">Cell membrane</keyword>
<keyword evidence="11 22" id="KW-0378">Hydrolase</keyword>
<gene>
    <name evidence="24" type="ORF">G4B88_022684</name>
</gene>
<keyword evidence="10" id="KW-0863">Zinc-finger</keyword>
<dbReference type="GO" id="GO:0042973">
    <property type="term" value="F:glucan endo-1,3-beta-D-glucosidase activity"/>
    <property type="evidence" value="ECO:0007669"/>
    <property type="project" value="UniProtKB-EC"/>
</dbReference>
<dbReference type="SUPFAM" id="SSF90209">
    <property type="entry name" value="Ran binding protein zinc finger-like"/>
    <property type="match status" value="1"/>
</dbReference>
<keyword evidence="7" id="KW-0336">GPI-anchor</keyword>
<evidence type="ECO:0000259" key="23">
    <source>
        <dbReference type="PROSITE" id="PS01358"/>
    </source>
</evidence>
<evidence type="ECO:0000256" key="3">
    <source>
        <dbReference type="ARBA" id="ARBA00008773"/>
    </source>
</evidence>
<dbReference type="GO" id="GO:0016491">
    <property type="term" value="F:oxidoreductase activity"/>
    <property type="evidence" value="ECO:0007669"/>
    <property type="project" value="InterPro"/>
</dbReference>
<dbReference type="Pfam" id="PF00332">
    <property type="entry name" value="Glyco_hydro_17"/>
    <property type="match status" value="1"/>
</dbReference>
<evidence type="ECO:0000313" key="25">
    <source>
        <dbReference type="Proteomes" id="UP000583929"/>
    </source>
</evidence>
<dbReference type="InterPro" id="IPR005135">
    <property type="entry name" value="Endo/exonuclease/phosphatase"/>
</dbReference>
<dbReference type="SMART" id="SM00768">
    <property type="entry name" value="X8"/>
    <property type="match status" value="1"/>
</dbReference>
<dbReference type="InterPro" id="IPR036691">
    <property type="entry name" value="Endo/exonu/phosph_ase_sf"/>
</dbReference>
<comment type="subcellular location">
    <subcellularLocation>
        <location evidence="2">Cell membrane</location>
        <topology evidence="2">Lipid-anchor</topology>
        <topology evidence="2">GPI-anchor</topology>
    </subcellularLocation>
</comment>
<dbReference type="GO" id="GO:0005975">
    <property type="term" value="P:carbohydrate metabolic process"/>
    <property type="evidence" value="ECO:0007669"/>
    <property type="project" value="InterPro"/>
</dbReference>
<dbReference type="InterPro" id="IPR001876">
    <property type="entry name" value="Znf_RanBP2"/>
</dbReference>
<dbReference type="Proteomes" id="UP000583929">
    <property type="component" value="Unassembled WGS sequence"/>
</dbReference>
<dbReference type="GO" id="GO:0009506">
    <property type="term" value="C:plasmodesma"/>
    <property type="evidence" value="ECO:0007669"/>
    <property type="project" value="UniProtKB-ARBA"/>
</dbReference>
<dbReference type="SUPFAM" id="SSF49503">
    <property type="entry name" value="Cupredoxins"/>
    <property type="match status" value="3"/>
</dbReference>
<dbReference type="Gene3D" id="2.60.40.420">
    <property type="entry name" value="Cupredoxins - blue copper proteins"/>
    <property type="match status" value="3"/>
</dbReference>
<evidence type="ECO:0000256" key="17">
    <source>
        <dbReference type="ARBA" id="ARBA00023288"/>
    </source>
</evidence>
<dbReference type="CDD" id="cd09080">
    <property type="entry name" value="TDP2"/>
    <property type="match status" value="1"/>
</dbReference>
<evidence type="ECO:0000313" key="24">
    <source>
        <dbReference type="EMBL" id="KAF4399601.1"/>
    </source>
</evidence>
<evidence type="ECO:0000256" key="1">
    <source>
        <dbReference type="ARBA" id="ARBA00000382"/>
    </source>
</evidence>
<dbReference type="InterPro" id="IPR044965">
    <property type="entry name" value="Glyco_hydro_17_plant"/>
</dbReference>
<evidence type="ECO:0000256" key="12">
    <source>
        <dbReference type="ARBA" id="ARBA00022821"/>
    </source>
</evidence>
<dbReference type="InterPro" id="IPR001117">
    <property type="entry name" value="Cu-oxidase_2nd"/>
</dbReference>
<reference evidence="24 25" key="1">
    <citation type="journal article" date="2020" name="bioRxiv">
        <title>Sequence and annotation of 42 cannabis genomes reveals extensive copy number variation in cannabinoid synthesis and pathogen resistance genes.</title>
        <authorList>
            <person name="Mckernan K.J."/>
            <person name="Helbert Y."/>
            <person name="Kane L.T."/>
            <person name="Ebling H."/>
            <person name="Zhang L."/>
            <person name="Liu B."/>
            <person name="Eaton Z."/>
            <person name="Mclaughlin S."/>
            <person name="Kingan S."/>
            <person name="Baybayan P."/>
            <person name="Concepcion G."/>
            <person name="Jordan M."/>
            <person name="Riva A."/>
            <person name="Barbazuk W."/>
            <person name="Harkins T."/>
        </authorList>
    </citation>
    <scope>NUCLEOTIDE SEQUENCE [LARGE SCALE GENOMIC DNA]</scope>
    <source>
        <strain evidence="25">cv. Jamaican Lion 4</strain>
        <tissue evidence="24">Leaf</tissue>
    </source>
</reference>